<protein>
    <recommendedName>
        <fullName evidence="2">DUF7869 domain-containing protein</fullName>
    </recommendedName>
</protein>
<sequence>MDEGEEKEHLSQEEMAKLKEEILLDVQRIEALTDKRKREEEMAKHVRADHQGEAADDCLQCESWRTHTSAATETRLHYRADADRDWPENTAVRSVDLQKVIMLPRMPGVKAAVFTRRISAYHETFATVGAKKTNKKKTISVVWHEGVAGRSAKEVTSAYAAALEKERDTKHVIYWVDNCSAQNKNWLLLTSLVTLVNSDTISAEDVTLKFFEPGHTFMSADSFHHGVEQEMRRRPGGVVFDFEDFLSVVANSNSRKVEVVELKNEMIRAWIDGHSAAKVKKMPRLAQIKVVQLRRGSMSMFVKKSHGEEDFIELDFLQKKFTSCVPATLRPQDWGVEEAKKMEILRNLVPLMPPTRRLFWSSLAVRGLNEDEE</sequence>
<dbReference type="Pfam" id="PF25273">
    <property type="entry name" value="DUF7869"/>
    <property type="match status" value="1"/>
</dbReference>
<organism evidence="3 4">
    <name type="scientific">Alosa alosa</name>
    <name type="common">allis shad</name>
    <dbReference type="NCBI Taxonomy" id="278164"/>
    <lineage>
        <taxon>Eukaryota</taxon>
        <taxon>Metazoa</taxon>
        <taxon>Chordata</taxon>
        <taxon>Craniata</taxon>
        <taxon>Vertebrata</taxon>
        <taxon>Euteleostomi</taxon>
        <taxon>Actinopterygii</taxon>
        <taxon>Neopterygii</taxon>
        <taxon>Teleostei</taxon>
        <taxon>Clupei</taxon>
        <taxon>Clupeiformes</taxon>
        <taxon>Clupeoidei</taxon>
        <taxon>Clupeidae</taxon>
        <taxon>Alosa</taxon>
    </lineage>
</organism>
<evidence type="ECO:0000256" key="1">
    <source>
        <dbReference type="SAM" id="Coils"/>
    </source>
</evidence>
<feature type="domain" description="DUF7869" evidence="2">
    <location>
        <begin position="176"/>
        <end position="305"/>
    </location>
</feature>
<feature type="coiled-coil region" evidence="1">
    <location>
        <begin position="1"/>
        <end position="49"/>
    </location>
</feature>
<keyword evidence="4" id="KW-1185">Reference proteome</keyword>
<dbReference type="PANTHER" id="PTHR34415">
    <property type="entry name" value="INTEGRASE CATALYTIC DOMAIN-CONTAINING PROTEIN"/>
    <property type="match status" value="1"/>
</dbReference>
<gene>
    <name evidence="3" type="ORF">AALO_G00198090</name>
</gene>
<evidence type="ECO:0000259" key="2">
    <source>
        <dbReference type="Pfam" id="PF25273"/>
    </source>
</evidence>
<dbReference type="EMBL" id="JADWDJ010000015">
    <property type="protein sequence ID" value="KAG5269081.1"/>
    <property type="molecule type" value="Genomic_DNA"/>
</dbReference>
<name>A0AAV6G8Q7_9TELE</name>
<evidence type="ECO:0000313" key="4">
    <source>
        <dbReference type="Proteomes" id="UP000823561"/>
    </source>
</evidence>
<proteinExistence type="predicted"/>
<dbReference type="InterPro" id="IPR057191">
    <property type="entry name" value="DUF7869"/>
</dbReference>
<dbReference type="PANTHER" id="PTHR34415:SF1">
    <property type="entry name" value="INTEGRASE CATALYTIC DOMAIN-CONTAINING PROTEIN"/>
    <property type="match status" value="1"/>
</dbReference>
<evidence type="ECO:0000313" key="3">
    <source>
        <dbReference type="EMBL" id="KAG5269081.1"/>
    </source>
</evidence>
<comment type="caution">
    <text evidence="3">The sequence shown here is derived from an EMBL/GenBank/DDBJ whole genome shotgun (WGS) entry which is preliminary data.</text>
</comment>
<dbReference type="Proteomes" id="UP000823561">
    <property type="component" value="Chromosome 15"/>
</dbReference>
<accession>A0AAV6G8Q7</accession>
<dbReference type="AlphaFoldDB" id="A0AAV6G8Q7"/>
<reference evidence="3" key="1">
    <citation type="submission" date="2020-10" db="EMBL/GenBank/DDBJ databases">
        <title>Chromosome-scale genome assembly of the Allis shad, Alosa alosa.</title>
        <authorList>
            <person name="Margot Z."/>
            <person name="Christophe K."/>
            <person name="Cabau C."/>
            <person name="Louis A."/>
            <person name="Berthelot C."/>
            <person name="Parey E."/>
            <person name="Roest Crollius H."/>
            <person name="Montfort J."/>
            <person name="Robinson-Rechavi M."/>
            <person name="Bucao C."/>
            <person name="Bouchez O."/>
            <person name="Gislard M."/>
            <person name="Lluch J."/>
            <person name="Milhes M."/>
            <person name="Lampietro C."/>
            <person name="Lopez Roques C."/>
            <person name="Donnadieu C."/>
            <person name="Braasch I."/>
            <person name="Desvignes T."/>
            <person name="Postlethwait J."/>
            <person name="Bobe J."/>
            <person name="Guiguen Y."/>
        </authorList>
    </citation>
    <scope>NUCLEOTIDE SEQUENCE</scope>
    <source>
        <strain evidence="3">M-15738</strain>
        <tissue evidence="3">Blood</tissue>
    </source>
</reference>
<keyword evidence="1" id="KW-0175">Coiled coil</keyword>